<comment type="caution">
    <text evidence="1">The sequence shown here is derived from an EMBL/GenBank/DDBJ whole genome shotgun (WGS) entry which is preliminary data.</text>
</comment>
<proteinExistence type="predicted"/>
<feature type="non-terminal residue" evidence="1">
    <location>
        <position position="57"/>
    </location>
</feature>
<protein>
    <submittedName>
        <fullName evidence="1">Uncharacterized protein</fullName>
    </submittedName>
</protein>
<dbReference type="EMBL" id="MU167244">
    <property type="protein sequence ID" value="KAG0147725.1"/>
    <property type="molecule type" value="Genomic_DNA"/>
</dbReference>
<accession>A0A9P6NQJ9</accession>
<evidence type="ECO:0000313" key="1">
    <source>
        <dbReference type="EMBL" id="KAG0147725.1"/>
    </source>
</evidence>
<evidence type="ECO:0000313" key="2">
    <source>
        <dbReference type="EMBL" id="KAG0149644.1"/>
    </source>
</evidence>
<evidence type="ECO:0000313" key="3">
    <source>
        <dbReference type="Proteomes" id="UP000886653"/>
    </source>
</evidence>
<name>A0A9P6NQJ9_9BASI</name>
<dbReference type="EMBL" id="MU167226">
    <property type="protein sequence ID" value="KAG0149644.1"/>
    <property type="molecule type" value="Genomic_DNA"/>
</dbReference>
<sequence length="57" mass="6713">MKRINRLDSYDLIQALHKRADLVCVVSKWKGRGRNQTIVFYEIDLRLLLTRVDIGLV</sequence>
<gene>
    <name evidence="2" type="ORF">CROQUDRAFT_653487</name>
    <name evidence="1" type="ORF">CROQUDRAFT_655716</name>
</gene>
<dbReference type="AlphaFoldDB" id="A0A9P6NQJ9"/>
<dbReference type="Proteomes" id="UP000886653">
    <property type="component" value="Unassembled WGS sequence"/>
</dbReference>
<keyword evidence="3" id="KW-1185">Reference proteome</keyword>
<organism evidence="1 3">
    <name type="scientific">Cronartium quercuum f. sp. fusiforme G11</name>
    <dbReference type="NCBI Taxonomy" id="708437"/>
    <lineage>
        <taxon>Eukaryota</taxon>
        <taxon>Fungi</taxon>
        <taxon>Dikarya</taxon>
        <taxon>Basidiomycota</taxon>
        <taxon>Pucciniomycotina</taxon>
        <taxon>Pucciniomycetes</taxon>
        <taxon>Pucciniales</taxon>
        <taxon>Coleosporiaceae</taxon>
        <taxon>Cronartium</taxon>
    </lineage>
</organism>
<reference evidence="1" key="1">
    <citation type="submission" date="2013-11" db="EMBL/GenBank/DDBJ databases">
        <title>Genome sequence of the fusiform rust pathogen reveals effectors for host alternation and coevolution with pine.</title>
        <authorList>
            <consortium name="DOE Joint Genome Institute"/>
            <person name="Smith K."/>
            <person name="Pendleton A."/>
            <person name="Kubisiak T."/>
            <person name="Anderson C."/>
            <person name="Salamov A."/>
            <person name="Aerts A."/>
            <person name="Riley R."/>
            <person name="Clum A."/>
            <person name="Lindquist E."/>
            <person name="Ence D."/>
            <person name="Campbell M."/>
            <person name="Kronenberg Z."/>
            <person name="Feau N."/>
            <person name="Dhillon B."/>
            <person name="Hamelin R."/>
            <person name="Burleigh J."/>
            <person name="Smith J."/>
            <person name="Yandell M."/>
            <person name="Nelson C."/>
            <person name="Grigoriev I."/>
            <person name="Davis J."/>
        </authorList>
    </citation>
    <scope>NUCLEOTIDE SEQUENCE</scope>
    <source>
        <strain evidence="1">G11</strain>
    </source>
</reference>